<dbReference type="Pfam" id="PF21673">
    <property type="entry name" value="CCDC93_N"/>
    <property type="match status" value="1"/>
</dbReference>
<evidence type="ECO:0000259" key="5">
    <source>
        <dbReference type="Pfam" id="PF09762"/>
    </source>
</evidence>
<evidence type="ECO:0000313" key="8">
    <source>
        <dbReference type="WBParaSite" id="PDA_v2.g16002.t1"/>
    </source>
</evidence>
<dbReference type="WBParaSite" id="PDA_v2.g16002.t1">
    <property type="protein sequence ID" value="PDA_v2.g16002.t1"/>
    <property type="gene ID" value="PDA_v2.g16002"/>
</dbReference>
<dbReference type="PANTHER" id="PTHR16441">
    <property type="entry name" value="FIDIPIDINE"/>
    <property type="match status" value="1"/>
</dbReference>
<evidence type="ECO:0000256" key="4">
    <source>
        <dbReference type="SAM" id="Coils"/>
    </source>
</evidence>
<evidence type="ECO:0000256" key="1">
    <source>
        <dbReference type="ARBA" id="ARBA00007219"/>
    </source>
</evidence>
<name>A0A914PJQ9_9BILA</name>
<dbReference type="Proteomes" id="UP000887578">
    <property type="component" value="Unplaced"/>
</dbReference>
<feature type="coiled-coil region" evidence="4">
    <location>
        <begin position="494"/>
        <end position="528"/>
    </location>
</feature>
<feature type="domain" description="CCDC93 coiled-coil" evidence="5">
    <location>
        <begin position="277"/>
        <end position="557"/>
    </location>
</feature>
<dbReference type="InterPro" id="IPR048747">
    <property type="entry name" value="CCDC93_N"/>
</dbReference>
<organism evidence="7 8">
    <name type="scientific">Panagrolaimus davidi</name>
    <dbReference type="NCBI Taxonomy" id="227884"/>
    <lineage>
        <taxon>Eukaryota</taxon>
        <taxon>Metazoa</taxon>
        <taxon>Ecdysozoa</taxon>
        <taxon>Nematoda</taxon>
        <taxon>Chromadorea</taxon>
        <taxon>Rhabditida</taxon>
        <taxon>Tylenchina</taxon>
        <taxon>Panagrolaimomorpha</taxon>
        <taxon>Panagrolaimoidea</taxon>
        <taxon>Panagrolaimidae</taxon>
        <taxon>Panagrolaimus</taxon>
    </lineage>
</organism>
<dbReference type="AlphaFoldDB" id="A0A914PJQ9"/>
<sequence>MFEPSKASTAQFDIREDEEQYAKMAEILDLLVSAGYFRAKIQGLSAFDKIVGGMVWCISLCAESVDVDLLYSENSTIGQKISLTENIVKVLPRFKCPHALEPHQIQGLDCIHILPVMKWLVKEAIEAKIRTGDEILNHAAFQFRQEGWKLPPSYENDETPSGTVARKPTRIYRRAEGMDSLDISEDVKCTLMEYGHEASDVVVLPEVDEGEEKKKEREKLLQRDLQIAEKLKSELEDAVEISTTKGRMSARVVNDLIDSSTLDGVEEEQSGKGAVQEIDQMRAELERLKNEKRNLKEELAEEEMKFEKITVEAAELKGNYEAQQAFFKHVDSSTVEKLKSTLEEVIQAKQKYREYKRSCRAAIEDLENELSALEAADEGDSITLDDAINAEHESLASELLQLDLELNESNRELFQLRCQIDANPSQLEKNQYQKRFVELYNHLSSKHREIKGLYTLHNMKVDIRNFIKKEIDLLNNIDDLKDKAVKDSYKTSFAQNLEQILKSIEVSLEKMSTRQETLKKEKDGLYDEVQLSVDKQRIYNSAVADFQTECLRNQQLHEEIEKMRTS</sequence>
<keyword evidence="7" id="KW-1185">Reference proteome</keyword>
<proteinExistence type="inferred from homology"/>
<feature type="coiled-coil region" evidence="4">
    <location>
        <begin position="271"/>
        <end position="419"/>
    </location>
</feature>
<evidence type="ECO:0000259" key="6">
    <source>
        <dbReference type="Pfam" id="PF21673"/>
    </source>
</evidence>
<evidence type="ECO:0000256" key="2">
    <source>
        <dbReference type="ARBA" id="ARBA00016765"/>
    </source>
</evidence>
<dbReference type="InterPro" id="IPR019159">
    <property type="entry name" value="CCDC93_CC"/>
</dbReference>
<comment type="similarity">
    <text evidence="1">Belongs to the CCDC93 family.</text>
</comment>
<feature type="domain" description="CCDC93 N-terminal" evidence="6">
    <location>
        <begin position="18"/>
        <end position="125"/>
    </location>
</feature>
<accession>A0A914PJQ9</accession>
<dbReference type="GO" id="GO:0006893">
    <property type="term" value="P:Golgi to plasma membrane transport"/>
    <property type="evidence" value="ECO:0007669"/>
    <property type="project" value="TreeGrafter"/>
</dbReference>
<dbReference type="InterPro" id="IPR039116">
    <property type="entry name" value="CCDC93"/>
</dbReference>
<protein>
    <recommendedName>
        <fullName evidence="2">Coiled-coil domain-containing protein 93</fullName>
    </recommendedName>
</protein>
<keyword evidence="3 4" id="KW-0175">Coiled coil</keyword>
<dbReference type="Pfam" id="PF09762">
    <property type="entry name" value="CCDC93_CC"/>
    <property type="match status" value="1"/>
</dbReference>
<evidence type="ECO:0000256" key="3">
    <source>
        <dbReference type="ARBA" id="ARBA00023054"/>
    </source>
</evidence>
<reference evidence="8" key="1">
    <citation type="submission" date="2022-11" db="UniProtKB">
        <authorList>
            <consortium name="WormBaseParasite"/>
        </authorList>
    </citation>
    <scope>IDENTIFICATION</scope>
</reference>
<dbReference type="PANTHER" id="PTHR16441:SF0">
    <property type="entry name" value="COILED-COIL DOMAIN-CONTAINING PROTEIN 93"/>
    <property type="match status" value="1"/>
</dbReference>
<evidence type="ECO:0000313" key="7">
    <source>
        <dbReference type="Proteomes" id="UP000887578"/>
    </source>
</evidence>